<evidence type="ECO:0000313" key="2">
    <source>
        <dbReference type="Proteomes" id="UP000034350"/>
    </source>
</evidence>
<dbReference type="RefSeq" id="XP_024329474.1">
    <property type="nucleotide sequence ID" value="XM_024474902.1"/>
</dbReference>
<comment type="caution">
    <text evidence="1">The sequence shown here is derived from an EMBL/GenBank/DDBJ whole genome shotgun (WGS) entry which is preliminary data.</text>
</comment>
<gene>
    <name evidence="1" type="ORF">AAJ76_271000291</name>
</gene>
<dbReference type="Proteomes" id="UP000034350">
    <property type="component" value="Unassembled WGS sequence"/>
</dbReference>
<dbReference type="GeneID" id="36319831"/>
<dbReference type="EMBL" id="JPQZ01000270">
    <property type="protein sequence ID" value="KKO73732.1"/>
    <property type="molecule type" value="Genomic_DNA"/>
</dbReference>
<sequence>MKTAKKEKPPGHQKLHFKIKISILCLYASIPLRPCYREKERFLRIQNPRST</sequence>
<protein>
    <submittedName>
        <fullName evidence="1">Uncharacterized protein</fullName>
    </submittedName>
</protein>
<name>A0A0F9YLU6_9MICR</name>
<accession>A0A0F9YLU6</accession>
<dbReference type="VEuPathDB" id="MicrosporidiaDB:AAJ76_271000291"/>
<evidence type="ECO:0000313" key="1">
    <source>
        <dbReference type="EMBL" id="KKO73732.1"/>
    </source>
</evidence>
<dbReference type="AlphaFoldDB" id="A0A0F9YLU6"/>
<organism evidence="1 2">
    <name type="scientific">Vairimorpha ceranae</name>
    <dbReference type="NCBI Taxonomy" id="40302"/>
    <lineage>
        <taxon>Eukaryota</taxon>
        <taxon>Fungi</taxon>
        <taxon>Fungi incertae sedis</taxon>
        <taxon>Microsporidia</taxon>
        <taxon>Nosematidae</taxon>
        <taxon>Vairimorpha</taxon>
    </lineage>
</organism>
<reference evidence="1 2" key="1">
    <citation type="journal article" date="2015" name="Environ. Microbiol.">
        <title>Genome analyses suggest the presence of polyploidy and recent human-driven expansions in eight global populations of the honeybee pathogen Nosema ceranae.</title>
        <authorList>
            <person name="Pelin A."/>
            <person name="Selman M."/>
            <person name="Aris-Brosou S."/>
            <person name="Farinelli L."/>
            <person name="Corradi N."/>
        </authorList>
    </citation>
    <scope>NUCLEOTIDE SEQUENCE [LARGE SCALE GENOMIC DNA]</scope>
    <source>
        <strain evidence="1 2">PA08 1199</strain>
    </source>
</reference>
<proteinExistence type="predicted"/>
<keyword evidence="2" id="KW-1185">Reference proteome</keyword>